<dbReference type="RefSeq" id="WP_275416360.1">
    <property type="nucleotide sequence ID" value="NZ_CP106878.1"/>
</dbReference>
<feature type="transmembrane region" description="Helical" evidence="1">
    <location>
        <begin position="75"/>
        <end position="97"/>
    </location>
</feature>
<protein>
    <submittedName>
        <fullName evidence="2">Uncharacterized protein</fullName>
    </submittedName>
</protein>
<keyword evidence="1" id="KW-0472">Membrane</keyword>
<name>A0A9E8RWM8_9BACI</name>
<dbReference type="EMBL" id="CP106878">
    <property type="protein sequence ID" value="WAA08582.1"/>
    <property type="molecule type" value="Genomic_DNA"/>
</dbReference>
<evidence type="ECO:0000256" key="1">
    <source>
        <dbReference type="SAM" id="Phobius"/>
    </source>
</evidence>
<accession>A0A9E8RWM8</accession>
<keyword evidence="1" id="KW-1133">Transmembrane helix</keyword>
<proteinExistence type="predicted"/>
<dbReference type="AlphaFoldDB" id="A0A9E8RWM8"/>
<reference evidence="2" key="1">
    <citation type="submission" date="2022-09" db="EMBL/GenBank/DDBJ databases">
        <title>Complete Genomes of Fervidibacillus albus and Fervidibacillus halotolerans isolated from tidal flat sediments.</title>
        <authorList>
            <person name="Kwon K.K."/>
            <person name="Yang S.-H."/>
            <person name="Park M.J."/>
            <person name="Oh H.-M."/>
        </authorList>
    </citation>
    <scope>NUCLEOTIDE SEQUENCE</scope>
    <source>
        <strain evidence="2">MEBiC13591</strain>
    </source>
</reference>
<keyword evidence="1" id="KW-0812">Transmembrane</keyword>
<feature type="transmembrane region" description="Helical" evidence="1">
    <location>
        <begin position="12"/>
        <end position="33"/>
    </location>
</feature>
<organism evidence="2 3">
    <name type="scientific">Fervidibacillus albus</name>
    <dbReference type="NCBI Taxonomy" id="2980026"/>
    <lineage>
        <taxon>Bacteria</taxon>
        <taxon>Bacillati</taxon>
        <taxon>Bacillota</taxon>
        <taxon>Bacilli</taxon>
        <taxon>Bacillales</taxon>
        <taxon>Bacillaceae</taxon>
        <taxon>Fervidibacillus</taxon>
    </lineage>
</organism>
<sequence length="115" mass="13508">MNMSERIKRMILKVSLPIIIFMICFMISIQFILNNLQIPEYISPKPHSVTFFGLELAKVYAIDNGTGSMFIIEKYLSYDILPFLLGFILFVFVMFTVEMTKKWVKKKWVLKKTSP</sequence>
<evidence type="ECO:0000313" key="2">
    <source>
        <dbReference type="EMBL" id="WAA08582.1"/>
    </source>
</evidence>
<keyword evidence="3" id="KW-1185">Reference proteome</keyword>
<dbReference type="KEGG" id="faf:OE104_07970"/>
<evidence type="ECO:0000313" key="3">
    <source>
        <dbReference type="Proteomes" id="UP001164718"/>
    </source>
</evidence>
<gene>
    <name evidence="2" type="ORF">OE104_07970</name>
</gene>
<dbReference type="Proteomes" id="UP001164718">
    <property type="component" value="Chromosome"/>
</dbReference>